<evidence type="ECO:0008006" key="3">
    <source>
        <dbReference type="Google" id="ProtNLM"/>
    </source>
</evidence>
<protein>
    <recommendedName>
        <fullName evidence="3">HMA domain-containing protein</fullName>
    </recommendedName>
</protein>
<sequence length="72" mass="8327">MKLFIFKSDVNTDQKAQSVQEIFNRDKSIIDISIDLEDVDCVLRIEADDTINETYILSKIEKIGFKCIELVD</sequence>
<organism evidence="1 2">
    <name type="scientific">Tenacibaculum vairaonense</name>
    <dbReference type="NCBI Taxonomy" id="3137860"/>
    <lineage>
        <taxon>Bacteria</taxon>
        <taxon>Pseudomonadati</taxon>
        <taxon>Bacteroidota</taxon>
        <taxon>Flavobacteriia</taxon>
        <taxon>Flavobacteriales</taxon>
        <taxon>Flavobacteriaceae</taxon>
        <taxon>Tenacibaculum</taxon>
    </lineage>
</organism>
<reference evidence="1 2" key="1">
    <citation type="submission" date="2024-05" db="EMBL/GenBank/DDBJ databases">
        <authorList>
            <person name="Duchaud E."/>
        </authorList>
    </citation>
    <scope>NUCLEOTIDE SEQUENCE [LARGE SCALE GENOMIC DNA]</scope>
    <source>
        <strain evidence="1">Ena-SAMPLE-TAB-13-05-2024-13:56:06:370-140305</strain>
    </source>
</reference>
<keyword evidence="2" id="KW-1185">Reference proteome</keyword>
<name>A0ABP1FF02_9FLAO</name>
<gene>
    <name evidence="1" type="ORF">T190115A13A_50163</name>
</gene>
<comment type="caution">
    <text evidence="1">The sequence shown here is derived from an EMBL/GenBank/DDBJ whole genome shotgun (WGS) entry which is preliminary data.</text>
</comment>
<evidence type="ECO:0000313" key="2">
    <source>
        <dbReference type="Proteomes" id="UP001497602"/>
    </source>
</evidence>
<dbReference type="Proteomes" id="UP001497602">
    <property type="component" value="Unassembled WGS sequence"/>
</dbReference>
<evidence type="ECO:0000313" key="1">
    <source>
        <dbReference type="EMBL" id="CAL2107921.1"/>
    </source>
</evidence>
<dbReference type="EMBL" id="CAXJRC010000042">
    <property type="protein sequence ID" value="CAL2107921.1"/>
    <property type="molecule type" value="Genomic_DNA"/>
</dbReference>
<dbReference type="RefSeq" id="WP_348703095.1">
    <property type="nucleotide sequence ID" value="NZ_CAXIYA010000011.1"/>
</dbReference>
<accession>A0ABP1FF02</accession>
<proteinExistence type="predicted"/>